<name>A0A8J6BGF3_ELECQ</name>
<evidence type="ECO:0000256" key="1">
    <source>
        <dbReference type="SAM" id="MobiDB-lite"/>
    </source>
</evidence>
<proteinExistence type="predicted"/>
<keyword evidence="3" id="KW-1185">Reference proteome</keyword>
<sequence>MATPPQVPTAEPASQPQGSVGSTTLTLFSIHLGYLVRPNYLQEKAAATSFPGSFLGDRMPGSDPLLADTTTPPLQHRLWAHQRAPSPRIWRVSGPQKPHLLPCRGQTGAVAALYSLGGLWPQGEKKTLAAVEPDFSQFCLHFWFFMH</sequence>
<feature type="region of interest" description="Disordered" evidence="1">
    <location>
        <begin position="1"/>
        <end position="20"/>
    </location>
</feature>
<evidence type="ECO:0000313" key="3">
    <source>
        <dbReference type="Proteomes" id="UP000770717"/>
    </source>
</evidence>
<protein>
    <submittedName>
        <fullName evidence="2">Uncharacterized protein</fullName>
    </submittedName>
</protein>
<reference evidence="2" key="1">
    <citation type="thesis" date="2020" institute="ProQuest LLC" country="789 East Eisenhower Parkway, Ann Arbor, MI, USA">
        <title>Comparative Genomics and Chromosome Evolution.</title>
        <authorList>
            <person name="Mudd A.B."/>
        </authorList>
    </citation>
    <scope>NUCLEOTIDE SEQUENCE</scope>
    <source>
        <strain evidence="2">HN-11 Male</strain>
        <tissue evidence="2">Kidney and liver</tissue>
    </source>
</reference>
<comment type="caution">
    <text evidence="2">The sequence shown here is derived from an EMBL/GenBank/DDBJ whole genome shotgun (WGS) entry which is preliminary data.</text>
</comment>
<dbReference type="EMBL" id="WNTK01007982">
    <property type="protein sequence ID" value="KAG9463115.1"/>
    <property type="molecule type" value="Genomic_DNA"/>
</dbReference>
<evidence type="ECO:0000313" key="2">
    <source>
        <dbReference type="EMBL" id="KAG9463115.1"/>
    </source>
</evidence>
<dbReference type="AlphaFoldDB" id="A0A8J6BGF3"/>
<organism evidence="2 3">
    <name type="scientific">Eleutherodactylus coqui</name>
    <name type="common">Puerto Rican coqui</name>
    <dbReference type="NCBI Taxonomy" id="57060"/>
    <lineage>
        <taxon>Eukaryota</taxon>
        <taxon>Metazoa</taxon>
        <taxon>Chordata</taxon>
        <taxon>Craniata</taxon>
        <taxon>Vertebrata</taxon>
        <taxon>Euteleostomi</taxon>
        <taxon>Amphibia</taxon>
        <taxon>Batrachia</taxon>
        <taxon>Anura</taxon>
        <taxon>Neobatrachia</taxon>
        <taxon>Hyloidea</taxon>
        <taxon>Eleutherodactylidae</taxon>
        <taxon>Eleutherodactylinae</taxon>
        <taxon>Eleutherodactylus</taxon>
        <taxon>Eleutherodactylus</taxon>
    </lineage>
</organism>
<accession>A0A8J6BGF3</accession>
<dbReference type="Proteomes" id="UP000770717">
    <property type="component" value="Unassembled WGS sequence"/>
</dbReference>
<gene>
    <name evidence="2" type="ORF">GDO78_022377</name>
</gene>